<dbReference type="Proteomes" id="UP001197247">
    <property type="component" value="Unassembled WGS sequence"/>
</dbReference>
<keyword evidence="4" id="KW-1185">Reference proteome</keyword>
<proteinExistence type="predicted"/>
<organism evidence="3 4">
    <name type="scientific">Kineosporia corallincola</name>
    <dbReference type="NCBI Taxonomy" id="2835133"/>
    <lineage>
        <taxon>Bacteria</taxon>
        <taxon>Bacillati</taxon>
        <taxon>Actinomycetota</taxon>
        <taxon>Actinomycetes</taxon>
        <taxon>Kineosporiales</taxon>
        <taxon>Kineosporiaceae</taxon>
        <taxon>Kineosporia</taxon>
    </lineage>
</organism>
<evidence type="ECO:0000256" key="2">
    <source>
        <dbReference type="ARBA" id="ARBA00023033"/>
    </source>
</evidence>
<name>A0ABS5TTX1_9ACTN</name>
<dbReference type="EMBL" id="JAHBAY010000025">
    <property type="protein sequence ID" value="MBT0774189.1"/>
    <property type="molecule type" value="Genomic_DNA"/>
</dbReference>
<dbReference type="PANTHER" id="PTHR13789:SF309">
    <property type="entry name" value="PUTATIVE (AFU_ORTHOLOGUE AFUA_6G14510)-RELATED"/>
    <property type="match status" value="1"/>
</dbReference>
<dbReference type="RefSeq" id="WP_214160729.1">
    <property type="nucleotide sequence ID" value="NZ_JAHBAY010000025.1"/>
</dbReference>
<dbReference type="InterPro" id="IPR050493">
    <property type="entry name" value="FAD-dep_Monooxygenase_BioMet"/>
</dbReference>
<accession>A0ABS5TTX1</accession>
<evidence type="ECO:0000313" key="4">
    <source>
        <dbReference type="Proteomes" id="UP001197247"/>
    </source>
</evidence>
<evidence type="ECO:0000313" key="3">
    <source>
        <dbReference type="EMBL" id="MBT0774189.1"/>
    </source>
</evidence>
<protein>
    <submittedName>
        <fullName evidence="3">Uncharacterized protein</fullName>
    </submittedName>
</protein>
<reference evidence="3 4" key="1">
    <citation type="submission" date="2021-05" db="EMBL/GenBank/DDBJ databases">
        <title>Kineosporia and Streptomyces sp. nov. two new marine actinobacteria isolated from Coral.</title>
        <authorList>
            <person name="Buangrab K."/>
            <person name="Sutthacheep M."/>
            <person name="Yeemin T."/>
            <person name="Harunari E."/>
            <person name="Igarashi Y."/>
            <person name="Kanchanasin P."/>
            <person name="Tanasupawat S."/>
            <person name="Phongsopitanun W."/>
        </authorList>
    </citation>
    <scope>NUCLEOTIDE SEQUENCE [LARGE SCALE GENOMIC DNA]</scope>
    <source>
        <strain evidence="3 4">J2-2</strain>
    </source>
</reference>
<gene>
    <name evidence="3" type="ORF">KIH74_34915</name>
</gene>
<comment type="caution">
    <text evidence="3">The sequence shown here is derived from an EMBL/GenBank/DDBJ whole genome shotgun (WGS) entry which is preliminary data.</text>
</comment>
<dbReference type="SUPFAM" id="SSF54373">
    <property type="entry name" value="FAD-linked reductases, C-terminal domain"/>
    <property type="match status" value="1"/>
</dbReference>
<dbReference type="SUPFAM" id="SSF51905">
    <property type="entry name" value="FAD/NAD(P)-binding domain"/>
    <property type="match status" value="1"/>
</dbReference>
<keyword evidence="1" id="KW-0560">Oxidoreductase</keyword>
<dbReference type="InterPro" id="IPR036188">
    <property type="entry name" value="FAD/NAD-bd_sf"/>
</dbReference>
<evidence type="ECO:0000256" key="1">
    <source>
        <dbReference type="ARBA" id="ARBA00023002"/>
    </source>
</evidence>
<sequence>MSALTLARSGMAVTVLERHSPVPGTGGILATDEGLLNKLTGWNAHAPDTEATALLTGGFHSWGVIHDALRSTAERDDRITIHHHTRVADAGQDENRAWVVTDQGQHYEADIVIGGDGHRSVVRRAVAPHAPDADFAGYVIWIGMPRESTLPARLRGDRRIGEGAFLNSPNGVLFGNYMPDEENPADPQIGFGWYDNTHNRFLRDNGNVHGSVVHHSVSRHEIPDHIWAELAHLAKKDWPSPWSDVLLAAIVNRPGVSGGSYG</sequence>
<dbReference type="Gene3D" id="3.50.50.60">
    <property type="entry name" value="FAD/NAD(P)-binding domain"/>
    <property type="match status" value="1"/>
</dbReference>
<keyword evidence="2" id="KW-0503">Monooxygenase</keyword>
<dbReference type="PANTHER" id="PTHR13789">
    <property type="entry name" value="MONOOXYGENASE"/>
    <property type="match status" value="1"/>
</dbReference>